<evidence type="ECO:0000313" key="2">
    <source>
        <dbReference type="Proteomes" id="UP000238049"/>
    </source>
</evidence>
<organism evidence="1 2">
    <name type="scientific">Xanthomonas arboricola pv. guizotiae</name>
    <dbReference type="NCBI Taxonomy" id="487867"/>
    <lineage>
        <taxon>Bacteria</taxon>
        <taxon>Pseudomonadati</taxon>
        <taxon>Pseudomonadota</taxon>
        <taxon>Gammaproteobacteria</taxon>
        <taxon>Lysobacterales</taxon>
        <taxon>Lysobacteraceae</taxon>
        <taxon>Xanthomonas</taxon>
    </lineage>
</organism>
<gene>
    <name evidence="1" type="ORF">XarbCFBP7409_21195</name>
</gene>
<proteinExistence type="predicted"/>
<dbReference type="EMBL" id="MDSL01000132">
    <property type="protein sequence ID" value="PPT91824.1"/>
    <property type="molecule type" value="Genomic_DNA"/>
</dbReference>
<evidence type="ECO:0000313" key="1">
    <source>
        <dbReference type="EMBL" id="PPT91824.1"/>
    </source>
</evidence>
<name>A0A2S6ZHS7_9XANT</name>
<protein>
    <recommendedName>
        <fullName evidence="3">Serine protease</fullName>
    </recommendedName>
</protein>
<sequence length="181" mass="19920">MPIAGLIEEMEQAGHLLFFRTLDSSLVPNQEELDDLGALEDVIMLGYTNGIWDNVNNMPIIRRGVTATHPNLDYEGRREFMIDAACFPGSSGSPVLLYNDGHWHQRDGNLVMGGLRIKLLGLLYAGPQHTASGDIEIVNVPTQQRVVSISRIPNNLGLIIKASRVMEMEEILSTLLKSPAA</sequence>
<accession>A0A2S6ZHS7</accession>
<reference evidence="1 2" key="1">
    <citation type="submission" date="2016-08" db="EMBL/GenBank/DDBJ databases">
        <title>Evolution of the type three secretion system and type three effector repertoires in Xanthomonas.</title>
        <authorList>
            <person name="Merda D."/>
            <person name="Briand M."/>
            <person name="Bosis E."/>
            <person name="Rousseau C."/>
            <person name="Portier P."/>
            <person name="Jacques M.-A."/>
            <person name="Fischer-Le Saux M."/>
        </authorList>
    </citation>
    <scope>NUCLEOTIDE SEQUENCE [LARGE SCALE GENOMIC DNA]</scope>
    <source>
        <strain evidence="1 2">CFBP 7409</strain>
    </source>
</reference>
<comment type="caution">
    <text evidence="1">The sequence shown here is derived from an EMBL/GenBank/DDBJ whole genome shotgun (WGS) entry which is preliminary data.</text>
</comment>
<evidence type="ECO:0008006" key="3">
    <source>
        <dbReference type="Google" id="ProtNLM"/>
    </source>
</evidence>
<dbReference type="AlphaFoldDB" id="A0A2S6ZHS7"/>
<dbReference type="Proteomes" id="UP000238049">
    <property type="component" value="Unassembled WGS sequence"/>
</dbReference>